<evidence type="ECO:0000259" key="2">
    <source>
        <dbReference type="Pfam" id="PF08327"/>
    </source>
</evidence>
<feature type="domain" description="Activator of Hsp90 ATPase homologue 1/2-like C-terminal" evidence="2">
    <location>
        <begin position="15"/>
        <end position="132"/>
    </location>
</feature>
<evidence type="ECO:0000313" key="4">
    <source>
        <dbReference type="Proteomes" id="UP000190897"/>
    </source>
</evidence>
<reference evidence="4" key="1">
    <citation type="submission" date="2017-02" db="EMBL/GenBank/DDBJ databases">
        <authorList>
            <person name="Varghese N."/>
            <person name="Submissions S."/>
        </authorList>
    </citation>
    <scope>NUCLEOTIDE SEQUENCE [LARGE SCALE GENOMIC DNA]</scope>
    <source>
        <strain evidence="4">DSM 22270</strain>
    </source>
</reference>
<dbReference type="Proteomes" id="UP000190897">
    <property type="component" value="Unassembled WGS sequence"/>
</dbReference>
<dbReference type="InterPro" id="IPR013538">
    <property type="entry name" value="ASHA1/2-like_C"/>
</dbReference>
<dbReference type="RefSeq" id="WP_082214694.1">
    <property type="nucleotide sequence ID" value="NZ_FUZA01000002.1"/>
</dbReference>
<dbReference type="EMBL" id="FUZA01000002">
    <property type="protein sequence ID" value="SKB79580.1"/>
    <property type="molecule type" value="Genomic_DNA"/>
</dbReference>
<dbReference type="CDD" id="cd07814">
    <property type="entry name" value="SRPBCC_CalC_Aha1-like"/>
    <property type="match status" value="1"/>
</dbReference>
<dbReference type="OrthoDB" id="287565at2"/>
<evidence type="ECO:0000313" key="3">
    <source>
        <dbReference type="EMBL" id="SKB79580.1"/>
    </source>
</evidence>
<comment type="similarity">
    <text evidence="1">Belongs to the AHA1 family.</text>
</comment>
<organism evidence="3 4">
    <name type="scientific">Dyadobacter psychrophilus</name>
    <dbReference type="NCBI Taxonomy" id="651661"/>
    <lineage>
        <taxon>Bacteria</taxon>
        <taxon>Pseudomonadati</taxon>
        <taxon>Bacteroidota</taxon>
        <taxon>Cytophagia</taxon>
        <taxon>Cytophagales</taxon>
        <taxon>Spirosomataceae</taxon>
        <taxon>Dyadobacter</taxon>
    </lineage>
</organism>
<gene>
    <name evidence="3" type="ORF">SAMN05660293_02194</name>
</gene>
<protein>
    <submittedName>
        <fullName evidence="3">Activator of Hsp90 ATPase homolog 1-like protein</fullName>
    </submittedName>
</protein>
<proteinExistence type="inferred from homology"/>
<dbReference type="SUPFAM" id="SSF55961">
    <property type="entry name" value="Bet v1-like"/>
    <property type="match status" value="1"/>
</dbReference>
<dbReference type="STRING" id="651661.SAMN05660293_02194"/>
<accession>A0A1T5E6Z5</accession>
<evidence type="ECO:0000256" key="1">
    <source>
        <dbReference type="ARBA" id="ARBA00006817"/>
    </source>
</evidence>
<dbReference type="InterPro" id="IPR023393">
    <property type="entry name" value="START-like_dom_sf"/>
</dbReference>
<keyword evidence="4" id="KW-1185">Reference proteome</keyword>
<dbReference type="Gene3D" id="3.30.530.20">
    <property type="match status" value="1"/>
</dbReference>
<sequence>MENQDFTTTFLVDKSASQAYNAIINPRAWWSEEIVGTTDEVNGEWSYHYQDLHRCEMKVIELIPDKKVAWLVTDNYFNFTKDKSEWIGTKVVFDISKEGSQTQVRFTHQGLVPEYECYEICNNAWSGYLTNSLLPLIEAGTGAPNKGTEITSHEQIGMESKE</sequence>
<name>A0A1T5E6Z5_9BACT</name>
<dbReference type="Pfam" id="PF08327">
    <property type="entry name" value="AHSA1"/>
    <property type="match status" value="1"/>
</dbReference>
<dbReference type="AlphaFoldDB" id="A0A1T5E6Z5"/>